<accession>A0A7I8DUQ5</accession>
<feature type="region of interest" description="Disordered" evidence="1">
    <location>
        <begin position="291"/>
        <end position="327"/>
    </location>
</feature>
<feature type="compositionally biased region" description="Polar residues" evidence="1">
    <location>
        <begin position="296"/>
        <end position="306"/>
    </location>
</feature>
<keyword evidence="2" id="KW-0732">Signal</keyword>
<dbReference type="GeneID" id="70578421"/>
<protein>
    <recommendedName>
        <fullName evidence="5">Gram-positive cocci surface proteins LPxTG domain-containing protein</fullName>
    </recommendedName>
</protein>
<dbReference type="KEGG" id="fit:Fi14EGH31_00200"/>
<dbReference type="AlphaFoldDB" id="A0A7I8DUQ5"/>
<dbReference type="InterPro" id="IPR008930">
    <property type="entry name" value="Terpenoid_cyclase/PrenylTrfase"/>
</dbReference>
<dbReference type="Gene3D" id="1.50.10.20">
    <property type="match status" value="1"/>
</dbReference>
<dbReference type="Proteomes" id="UP000593842">
    <property type="component" value="Chromosome"/>
</dbReference>
<proteinExistence type="predicted"/>
<evidence type="ECO:0000313" key="3">
    <source>
        <dbReference type="EMBL" id="BCL56308.1"/>
    </source>
</evidence>
<feature type="signal peptide" evidence="2">
    <location>
        <begin position="1"/>
        <end position="26"/>
    </location>
</feature>
<dbReference type="SUPFAM" id="SSF48239">
    <property type="entry name" value="Terpenoid cyclases/Protein prenyltransferases"/>
    <property type="match status" value="1"/>
</dbReference>
<evidence type="ECO:0000256" key="1">
    <source>
        <dbReference type="SAM" id="MobiDB-lite"/>
    </source>
</evidence>
<reference evidence="4" key="1">
    <citation type="submission" date="2020-09" db="EMBL/GenBank/DDBJ databases">
        <title>Complete genome sequencing of Faecalibacillus intestinalis strain 14EGH31.</title>
        <authorList>
            <person name="Sakamoto M."/>
            <person name="Murakami T."/>
            <person name="Mori H."/>
        </authorList>
    </citation>
    <scope>NUCLEOTIDE SEQUENCE [LARGE SCALE GENOMIC DNA]</scope>
    <source>
        <strain evidence="4">14EGH31</strain>
    </source>
</reference>
<dbReference type="RefSeq" id="WP_200765005.1">
    <property type="nucleotide sequence ID" value="NZ_AP024085.1"/>
</dbReference>
<feature type="compositionally biased region" description="Polar residues" evidence="1">
    <location>
        <begin position="313"/>
        <end position="327"/>
    </location>
</feature>
<gene>
    <name evidence="3" type="ORF">Fi14EGH31_00200</name>
</gene>
<sequence>MKMKKIVCSLMISVLCFMTAISGVSAASYDTSKINDVYSKVVEYYKNNNTLNNADKILAVESLGLEAESNQFDISSVDFSKTSLSKKIVTEVLLGIDPTKDKETLESQIDENGNVEGSWGASSDIWTLYALYATSSEKTKLLADKLNTDLASSSVCGYEWGGVYYADYDTTGWVIEGLAVVNKEKYATTINKAIDYIKSNTTVTTTGWITTDNVDTQSQVLEGMFAYDTNSLLNDSYTIHPIDCLLNTQLSDGSFPSGYNAEYTTAEVAKTLGTYKNGSVFEKAKKAYDKMMNPEQPDNTKPVQPTDTKKDSQSTNKVETTNQKTTSVKTGDETNVVIFVSLSMVSGGLFLVLRKEYERVH</sequence>
<dbReference type="EMBL" id="AP024085">
    <property type="protein sequence ID" value="BCL56308.1"/>
    <property type="molecule type" value="Genomic_DNA"/>
</dbReference>
<name>A0A7I8DUQ5_9FIRM</name>
<evidence type="ECO:0000256" key="2">
    <source>
        <dbReference type="SAM" id="SignalP"/>
    </source>
</evidence>
<feature type="chain" id="PRO_5032287492" description="Gram-positive cocci surface proteins LPxTG domain-containing protein" evidence="2">
    <location>
        <begin position="27"/>
        <end position="361"/>
    </location>
</feature>
<organism evidence="3 4">
    <name type="scientific">Faecalibacillus intestinalis</name>
    <dbReference type="NCBI Taxonomy" id="1982626"/>
    <lineage>
        <taxon>Bacteria</taxon>
        <taxon>Bacillati</taxon>
        <taxon>Bacillota</taxon>
        <taxon>Erysipelotrichia</taxon>
        <taxon>Erysipelotrichales</taxon>
        <taxon>Coprobacillaceae</taxon>
        <taxon>Faecalibacillus</taxon>
    </lineage>
</organism>
<evidence type="ECO:0008006" key="5">
    <source>
        <dbReference type="Google" id="ProtNLM"/>
    </source>
</evidence>
<evidence type="ECO:0000313" key="4">
    <source>
        <dbReference type="Proteomes" id="UP000593842"/>
    </source>
</evidence>